<dbReference type="AlphaFoldDB" id="A0AAW0HDL6"/>
<reference evidence="2 3" key="1">
    <citation type="journal article" date="2023" name="bioRxiv">
        <title>Conserved and derived expression patterns and positive selection on dental genes reveal complex evolutionary context of ever-growing rodent molars.</title>
        <authorList>
            <person name="Calamari Z.T."/>
            <person name="Song A."/>
            <person name="Cohen E."/>
            <person name="Akter M."/>
            <person name="Roy R.D."/>
            <person name="Hallikas O."/>
            <person name="Christensen M.M."/>
            <person name="Li P."/>
            <person name="Marangoni P."/>
            <person name="Jernvall J."/>
            <person name="Klein O.D."/>
        </authorList>
    </citation>
    <scope>NUCLEOTIDE SEQUENCE [LARGE SCALE GENOMIC DNA]</scope>
    <source>
        <strain evidence="2">V071</strain>
    </source>
</reference>
<dbReference type="EMBL" id="JBBHLL010000540">
    <property type="protein sequence ID" value="KAK7800638.1"/>
    <property type="molecule type" value="Genomic_DNA"/>
</dbReference>
<dbReference type="Proteomes" id="UP001488838">
    <property type="component" value="Unassembled WGS sequence"/>
</dbReference>
<comment type="caution">
    <text evidence="2">The sequence shown here is derived from an EMBL/GenBank/DDBJ whole genome shotgun (WGS) entry which is preliminary data.</text>
</comment>
<feature type="region of interest" description="Disordered" evidence="1">
    <location>
        <begin position="275"/>
        <end position="305"/>
    </location>
</feature>
<feature type="region of interest" description="Disordered" evidence="1">
    <location>
        <begin position="187"/>
        <end position="209"/>
    </location>
</feature>
<evidence type="ECO:0000313" key="3">
    <source>
        <dbReference type="Proteomes" id="UP001488838"/>
    </source>
</evidence>
<feature type="compositionally biased region" description="Pro residues" evidence="1">
    <location>
        <begin position="238"/>
        <end position="255"/>
    </location>
</feature>
<protein>
    <submittedName>
        <fullName evidence="2">Uncharacterized protein</fullName>
    </submittedName>
</protein>
<organism evidence="2 3">
    <name type="scientific">Myodes glareolus</name>
    <name type="common">Bank vole</name>
    <name type="synonym">Clethrionomys glareolus</name>
    <dbReference type="NCBI Taxonomy" id="447135"/>
    <lineage>
        <taxon>Eukaryota</taxon>
        <taxon>Metazoa</taxon>
        <taxon>Chordata</taxon>
        <taxon>Craniata</taxon>
        <taxon>Vertebrata</taxon>
        <taxon>Euteleostomi</taxon>
        <taxon>Mammalia</taxon>
        <taxon>Eutheria</taxon>
        <taxon>Euarchontoglires</taxon>
        <taxon>Glires</taxon>
        <taxon>Rodentia</taxon>
        <taxon>Myomorpha</taxon>
        <taxon>Muroidea</taxon>
        <taxon>Cricetidae</taxon>
        <taxon>Arvicolinae</taxon>
        <taxon>Myodes</taxon>
    </lineage>
</organism>
<evidence type="ECO:0000313" key="2">
    <source>
        <dbReference type="EMBL" id="KAK7800638.1"/>
    </source>
</evidence>
<proteinExistence type="predicted"/>
<evidence type="ECO:0000256" key="1">
    <source>
        <dbReference type="SAM" id="MobiDB-lite"/>
    </source>
</evidence>
<sequence>MTEENVLFRNSVDKFFQRPQIQPPRATIPNSSPSIRPGAQTPTAVYQANQHIMMVNHLPMPYPVPQGPQYCIPQRKCVFSSSTATVALHMWGPHSSIQFSHRGRDLFILDQDLGTLLMLTIRIRDPNQGGKDITEEIMSGGVSRNPTPPIGRPTSTPTPPQQLPSQVPEHSPVVYGTVESAHLAASTPVTAASDQKQEEKPKPDPVFQSPSAVLRLVLSGEKKEQAGQVPETTAGGPTPEPPRISSPATLPPLPSPTSATLSSQPLFTTVLQDKCEHPPSKEDTLPVPSPTSCTATSAPSLTDDSDICKNPCSVAPHDIELISSTNLINEMNGVGEKLPAKESIVDMVKQDVLPLTLELEILQYPQEEMKVDCIPTPVTPSTLPSFSPAPPTPPTSPPCTPVISACSARSPVAATVVQRVAEEGESVRTCLGEDGNETLSKTEAKVVGKTEEIVDSQNLNSRRSPAPGIVYTNGPWLRNLEIVHDEDHL</sequence>
<feature type="compositionally biased region" description="Low complexity" evidence="1">
    <location>
        <begin position="290"/>
        <end position="302"/>
    </location>
</feature>
<gene>
    <name evidence="2" type="ORF">U0070_022522</name>
</gene>
<name>A0AAW0HDL6_MYOGA</name>
<accession>A0AAW0HDL6</accession>
<keyword evidence="3" id="KW-1185">Reference proteome</keyword>
<feature type="compositionally biased region" description="Basic and acidic residues" evidence="1">
    <location>
        <begin position="275"/>
        <end position="284"/>
    </location>
</feature>
<feature type="region of interest" description="Disordered" evidence="1">
    <location>
        <begin position="221"/>
        <end position="261"/>
    </location>
</feature>
<feature type="region of interest" description="Disordered" evidence="1">
    <location>
        <begin position="127"/>
        <end position="169"/>
    </location>
</feature>
<feature type="compositionally biased region" description="Pro residues" evidence="1">
    <location>
        <begin position="146"/>
        <end position="162"/>
    </location>
</feature>